<dbReference type="PROSITE" id="PS51892">
    <property type="entry name" value="SUBTILASE"/>
    <property type="match status" value="1"/>
</dbReference>
<dbReference type="PANTHER" id="PTHR43806:SF67">
    <property type="entry name" value="EGF-LIKE DOMAIN-CONTAINING PROTEIN"/>
    <property type="match status" value="1"/>
</dbReference>
<keyword evidence="4 5" id="KW-0720">Serine protease</keyword>
<evidence type="ECO:0000256" key="3">
    <source>
        <dbReference type="ARBA" id="ARBA00022801"/>
    </source>
</evidence>
<dbReference type="InterPro" id="IPR015500">
    <property type="entry name" value="Peptidase_S8_subtilisin-rel"/>
</dbReference>
<dbReference type="InterPro" id="IPR050131">
    <property type="entry name" value="Peptidase_S8_subtilisin-like"/>
</dbReference>
<comment type="caution">
    <text evidence="7">The sequence shown here is derived from an EMBL/GenBank/DDBJ whole genome shotgun (WGS) entry which is preliminary data.</text>
</comment>
<dbReference type="InterPro" id="IPR017317">
    <property type="entry name" value="Pept_S8_subtilisin_bacteroid-2"/>
</dbReference>
<organism evidence="7 8">
    <name type="scientific">Xylanibacter caecicola</name>
    <dbReference type="NCBI Taxonomy" id="2736294"/>
    <lineage>
        <taxon>Bacteria</taxon>
        <taxon>Pseudomonadati</taxon>
        <taxon>Bacteroidota</taxon>
        <taxon>Bacteroidia</taxon>
        <taxon>Bacteroidales</taxon>
        <taxon>Prevotellaceae</taxon>
        <taxon>Xylanibacter</taxon>
    </lineage>
</organism>
<dbReference type="PANTHER" id="PTHR43806">
    <property type="entry name" value="PEPTIDASE S8"/>
    <property type="match status" value="1"/>
</dbReference>
<dbReference type="Pfam" id="PF00082">
    <property type="entry name" value="Peptidase_S8"/>
    <property type="match status" value="1"/>
</dbReference>
<dbReference type="PRINTS" id="PR00723">
    <property type="entry name" value="SUBTILISIN"/>
</dbReference>
<evidence type="ECO:0000313" key="8">
    <source>
        <dbReference type="Proteomes" id="UP000820977"/>
    </source>
</evidence>
<dbReference type="PROSITE" id="PS00138">
    <property type="entry name" value="SUBTILASE_SER"/>
    <property type="match status" value="1"/>
</dbReference>
<evidence type="ECO:0000313" key="7">
    <source>
        <dbReference type="EMBL" id="NPE24988.1"/>
    </source>
</evidence>
<protein>
    <submittedName>
        <fullName evidence="7">S8 family serine peptidase</fullName>
    </submittedName>
</protein>
<feature type="domain" description="Peptidase S8/S53" evidence="6">
    <location>
        <begin position="185"/>
        <end position="455"/>
    </location>
</feature>
<dbReference type="SUPFAM" id="SSF52743">
    <property type="entry name" value="Subtilisin-like"/>
    <property type="match status" value="1"/>
</dbReference>
<feature type="active site" description="Charge relay system" evidence="5">
    <location>
        <position position="231"/>
    </location>
</feature>
<evidence type="ECO:0000256" key="5">
    <source>
        <dbReference type="PROSITE-ProRule" id="PRU01240"/>
    </source>
</evidence>
<keyword evidence="8" id="KW-1185">Reference proteome</keyword>
<comment type="similarity">
    <text evidence="1 5">Belongs to the peptidase S8 family.</text>
</comment>
<feature type="active site" description="Charge relay system" evidence="5">
    <location>
        <position position="194"/>
    </location>
</feature>
<dbReference type="InterPro" id="IPR036852">
    <property type="entry name" value="Peptidase_S8/S53_dom_sf"/>
</dbReference>
<evidence type="ECO:0000256" key="2">
    <source>
        <dbReference type="ARBA" id="ARBA00022670"/>
    </source>
</evidence>
<reference evidence="7 8" key="1">
    <citation type="submission" date="2020-05" db="EMBL/GenBank/DDBJ databases">
        <title>Distinct polysaccharide utilization as determinants for interspecies competition between intestinal Prevotella spp.</title>
        <authorList>
            <person name="Galvez E.J.C."/>
            <person name="Iljazovic A."/>
            <person name="Strowig T."/>
        </authorList>
    </citation>
    <scope>NUCLEOTIDE SEQUENCE [LARGE SCALE GENOMIC DNA]</scope>
    <source>
        <strain evidence="7 8">PCHR</strain>
    </source>
</reference>
<keyword evidence="2 5" id="KW-0645">Protease</keyword>
<evidence type="ECO:0000256" key="4">
    <source>
        <dbReference type="ARBA" id="ARBA00022825"/>
    </source>
</evidence>
<dbReference type="InterPro" id="IPR023828">
    <property type="entry name" value="Peptidase_S8_Ser-AS"/>
</dbReference>
<dbReference type="EMBL" id="JABKKJ010000006">
    <property type="protein sequence ID" value="NPE24988.1"/>
    <property type="molecule type" value="Genomic_DNA"/>
</dbReference>
<keyword evidence="3 5" id="KW-0378">Hydrolase</keyword>
<dbReference type="InterPro" id="IPR000209">
    <property type="entry name" value="Peptidase_S8/S53_dom"/>
</dbReference>
<dbReference type="Gene3D" id="3.40.50.200">
    <property type="entry name" value="Peptidase S8/S53 domain"/>
    <property type="match status" value="1"/>
</dbReference>
<dbReference type="RefSeq" id="WP_172344472.1">
    <property type="nucleotide sequence ID" value="NZ_CATJFF010000069.1"/>
</dbReference>
<dbReference type="Proteomes" id="UP000820977">
    <property type="component" value="Unassembled WGS sequence"/>
</dbReference>
<gene>
    <name evidence="7" type="ORF">HPS54_05565</name>
</gene>
<name>A0ABX2B127_9BACT</name>
<sequence>MKNNIVLFIVLLFGIPLLHANGDDAPELISYPGGRCYMYRLTLCDKQGTPFSLERPEEFLSQKSLERRRRQHLPVDSTDLPLSPAYLDMISSAGVDIVGSSKWNNTVLVRSRRHDLLRSLSSLPCVRDIKKVWTSPDSIKPSNSRAKWHKEFTRWDTVAQTPYGVTEEQLAMLGGIRMHAAGFTGRGITIAVMDGGFMNADRIPALCGINIEGHADFVVPPSQNIFKEIDHGTRVLSAMAVNVPDFFIGAAPDASYWLLRCEDDRTESLAEEDYWTAAAEFADSVGVDIINSSLGFHSFDDASTNYRYIHQDGHTAMISRTASMLARKGIVLVNSAGNDGMGAWKRINFPADATDIITVGAVTPGRKNAAFSSVGPTADGRVKPDVMATGSPAAVVTGRGTISKDVGTSFSTPLVCGMMACLWQALRDKTALEIIDLVRRSGNNCSTPDNIYGYGIPDFWKAYTSGKQNKSRPQ</sequence>
<proteinExistence type="inferred from homology"/>
<dbReference type="PIRSF" id="PIRSF037903">
    <property type="entry name" value="Subtilisin_rel_GFO_2223"/>
    <property type="match status" value="1"/>
</dbReference>
<evidence type="ECO:0000259" key="6">
    <source>
        <dbReference type="Pfam" id="PF00082"/>
    </source>
</evidence>
<feature type="active site" description="Charge relay system" evidence="5">
    <location>
        <position position="409"/>
    </location>
</feature>
<evidence type="ECO:0000256" key="1">
    <source>
        <dbReference type="ARBA" id="ARBA00011073"/>
    </source>
</evidence>
<accession>A0ABX2B127</accession>